<sequence length="40" mass="4985">MIYRKANQKDYDTILNIWEESVLATHHFLRDTDREEFKKE</sequence>
<evidence type="ECO:0000313" key="1">
    <source>
        <dbReference type="EMBL" id="TKI86841.1"/>
    </source>
</evidence>
<gene>
    <name evidence="1" type="ORF">FC699_29785</name>
</gene>
<accession>A0A4U3AHK8</accession>
<keyword evidence="1" id="KW-0808">Transferase</keyword>
<protein>
    <submittedName>
        <fullName evidence="1">GNAT family N-acetyltransferase</fullName>
    </submittedName>
</protein>
<comment type="caution">
    <text evidence="1">The sequence shown here is derived from an EMBL/GenBank/DDBJ whole genome shotgun (WGS) entry which is preliminary data.</text>
</comment>
<name>A0A4U3AHK8_9BACI</name>
<dbReference type="EMBL" id="SZON01002464">
    <property type="protein sequence ID" value="TKI86841.1"/>
    <property type="molecule type" value="Genomic_DNA"/>
</dbReference>
<organism evidence="1 2">
    <name type="scientific">Bacillus wiedmannii</name>
    <dbReference type="NCBI Taxonomy" id="1890302"/>
    <lineage>
        <taxon>Bacteria</taxon>
        <taxon>Bacillati</taxon>
        <taxon>Bacillota</taxon>
        <taxon>Bacilli</taxon>
        <taxon>Bacillales</taxon>
        <taxon>Bacillaceae</taxon>
        <taxon>Bacillus</taxon>
        <taxon>Bacillus cereus group</taxon>
    </lineage>
</organism>
<proteinExistence type="predicted"/>
<dbReference type="Proteomes" id="UP000305222">
    <property type="component" value="Unassembled WGS sequence"/>
</dbReference>
<feature type="non-terminal residue" evidence="1">
    <location>
        <position position="40"/>
    </location>
</feature>
<reference evidence="1 2" key="1">
    <citation type="journal article" date="2019" name="Environ. Microbiol.">
        <title>An active ?-lactamase is a part of an orchestrated cell wall stress resistance network of Bacillus subtilis and related rhizosphere species.</title>
        <authorList>
            <person name="Bucher T."/>
            <person name="Keren-Paz A."/>
            <person name="Hausser J."/>
            <person name="Olender T."/>
            <person name="Cytryn E."/>
            <person name="Kolodkin-Gal I."/>
        </authorList>
    </citation>
    <scope>NUCLEOTIDE SEQUENCE [LARGE SCALE GENOMIC DNA]</scope>
    <source>
        <strain evidence="1 2">I5</strain>
    </source>
</reference>
<evidence type="ECO:0000313" key="2">
    <source>
        <dbReference type="Proteomes" id="UP000305222"/>
    </source>
</evidence>
<dbReference type="AlphaFoldDB" id="A0A4U3AHK8"/>
<dbReference type="GO" id="GO:0016740">
    <property type="term" value="F:transferase activity"/>
    <property type="evidence" value="ECO:0007669"/>
    <property type="project" value="UniProtKB-KW"/>
</dbReference>